<dbReference type="InterPro" id="IPR027417">
    <property type="entry name" value="P-loop_NTPase"/>
</dbReference>
<sequence length="65" mass="7598">VNPRTGFTRLNRELDRIERKGDGYHQKVRDGFLKLAQGQKNFFVIDAMQDIDAVHKKIIETVEKI</sequence>
<dbReference type="Pfam" id="PF02223">
    <property type="entry name" value="Thymidylate_kin"/>
    <property type="match status" value="1"/>
</dbReference>
<reference evidence="2" key="1">
    <citation type="journal article" date="2014" name="Front. Microbiol.">
        <title>High frequency of phylogenetically diverse reductive dehalogenase-homologous genes in deep subseafloor sedimentary metagenomes.</title>
        <authorList>
            <person name="Kawai M."/>
            <person name="Futagami T."/>
            <person name="Toyoda A."/>
            <person name="Takaki Y."/>
            <person name="Nishi S."/>
            <person name="Hori S."/>
            <person name="Arai W."/>
            <person name="Tsubouchi T."/>
            <person name="Morono Y."/>
            <person name="Uchiyama I."/>
            <person name="Ito T."/>
            <person name="Fujiyama A."/>
            <person name="Inagaki F."/>
            <person name="Takami H."/>
        </authorList>
    </citation>
    <scope>NUCLEOTIDE SEQUENCE</scope>
    <source>
        <strain evidence="2">Expedition CK06-06</strain>
    </source>
</reference>
<accession>X1EM13</accession>
<feature type="non-terminal residue" evidence="2">
    <location>
        <position position="1"/>
    </location>
</feature>
<dbReference type="AlphaFoldDB" id="X1EM13"/>
<gene>
    <name evidence="2" type="ORF">S03H2_24007</name>
</gene>
<comment type="caution">
    <text evidence="2">The sequence shown here is derived from an EMBL/GenBank/DDBJ whole genome shotgun (WGS) entry which is preliminary data.</text>
</comment>
<dbReference type="Gene3D" id="3.40.50.300">
    <property type="entry name" value="P-loop containing nucleotide triphosphate hydrolases"/>
    <property type="match status" value="1"/>
</dbReference>
<name>X1EM13_9ZZZZ</name>
<organism evidence="2">
    <name type="scientific">marine sediment metagenome</name>
    <dbReference type="NCBI Taxonomy" id="412755"/>
    <lineage>
        <taxon>unclassified sequences</taxon>
        <taxon>metagenomes</taxon>
        <taxon>ecological metagenomes</taxon>
    </lineage>
</organism>
<protein>
    <recommendedName>
        <fullName evidence="1">Thymidylate kinase-like domain-containing protein</fullName>
    </recommendedName>
</protein>
<dbReference type="EMBL" id="BARU01013230">
    <property type="protein sequence ID" value="GAH34391.1"/>
    <property type="molecule type" value="Genomic_DNA"/>
</dbReference>
<feature type="domain" description="Thymidylate kinase-like" evidence="1">
    <location>
        <begin position="3"/>
        <end position="58"/>
    </location>
</feature>
<evidence type="ECO:0000259" key="1">
    <source>
        <dbReference type="Pfam" id="PF02223"/>
    </source>
</evidence>
<proteinExistence type="predicted"/>
<dbReference type="InterPro" id="IPR039430">
    <property type="entry name" value="Thymidylate_kin-like_dom"/>
</dbReference>
<dbReference type="SUPFAM" id="SSF52540">
    <property type="entry name" value="P-loop containing nucleoside triphosphate hydrolases"/>
    <property type="match status" value="1"/>
</dbReference>
<evidence type="ECO:0000313" key="2">
    <source>
        <dbReference type="EMBL" id="GAH34391.1"/>
    </source>
</evidence>